<protein>
    <submittedName>
        <fullName evidence="1">MoaD/ThiS family protein</fullName>
    </submittedName>
</protein>
<dbReference type="OrthoDB" id="6894792at2"/>
<dbReference type="SUPFAM" id="SSF54285">
    <property type="entry name" value="MoaD/ThiS"/>
    <property type="match status" value="1"/>
</dbReference>
<dbReference type="Gene3D" id="3.10.20.30">
    <property type="match status" value="1"/>
</dbReference>
<accession>A0A3N6N3A6</accession>
<dbReference type="InterPro" id="IPR003749">
    <property type="entry name" value="ThiS/MoaD-like"/>
</dbReference>
<keyword evidence="2" id="KW-1185">Reference proteome</keyword>
<organism evidence="1 2">
    <name type="scientific">Paraburkholderia dinghuensis</name>
    <dbReference type="NCBI Taxonomy" id="2305225"/>
    <lineage>
        <taxon>Bacteria</taxon>
        <taxon>Pseudomonadati</taxon>
        <taxon>Pseudomonadota</taxon>
        <taxon>Betaproteobacteria</taxon>
        <taxon>Burkholderiales</taxon>
        <taxon>Burkholderiaceae</taxon>
        <taxon>Paraburkholderia</taxon>
    </lineage>
</organism>
<proteinExistence type="predicted"/>
<dbReference type="InterPro" id="IPR016155">
    <property type="entry name" value="Mopterin_synth/thiamin_S_b"/>
</dbReference>
<dbReference type="EMBL" id="RQIS01000002">
    <property type="protein sequence ID" value="RQH09015.1"/>
    <property type="molecule type" value="Genomic_DNA"/>
</dbReference>
<dbReference type="AlphaFoldDB" id="A0A3N6N3A6"/>
<reference evidence="1 2" key="1">
    <citation type="submission" date="2018-11" db="EMBL/GenBank/DDBJ databases">
        <title>Paraburkholderia sp. DHOA04, isolated from soil.</title>
        <authorList>
            <person name="Gao Z.-H."/>
            <person name="Qiu L.-H."/>
            <person name="Fu J.-C."/>
        </authorList>
    </citation>
    <scope>NUCLEOTIDE SEQUENCE [LARGE SCALE GENOMIC DNA]</scope>
    <source>
        <strain evidence="1 2">DHOA04</strain>
    </source>
</reference>
<dbReference type="Pfam" id="PF02597">
    <property type="entry name" value="ThiS"/>
    <property type="match status" value="1"/>
</dbReference>
<dbReference type="Proteomes" id="UP000272778">
    <property type="component" value="Unassembled WGS sequence"/>
</dbReference>
<dbReference type="PANTHER" id="PTHR38031:SF1">
    <property type="entry name" value="SULFUR CARRIER PROTEIN CYSO"/>
    <property type="match status" value="1"/>
</dbReference>
<name>A0A3N6N3A6_9BURK</name>
<sequence length="89" mass="9927">MAHIFFAASIQRHVPTPEREIDARTLGEALEAVFAGQPRLRGYILDDQGSLRKHLAVFVDGRPVRDRQRLSDVLGEETRVYVVQALSGG</sequence>
<dbReference type="InterPro" id="IPR052045">
    <property type="entry name" value="Sulfur_Carrier/Prot_Modifier"/>
</dbReference>
<dbReference type="CDD" id="cd17040">
    <property type="entry name" value="Ubl_MoaD_like"/>
    <property type="match status" value="1"/>
</dbReference>
<gene>
    <name evidence="1" type="ORF">D1Y85_03875</name>
</gene>
<evidence type="ECO:0000313" key="2">
    <source>
        <dbReference type="Proteomes" id="UP000272778"/>
    </source>
</evidence>
<evidence type="ECO:0000313" key="1">
    <source>
        <dbReference type="EMBL" id="RQH09015.1"/>
    </source>
</evidence>
<dbReference type="InterPro" id="IPR012675">
    <property type="entry name" value="Beta-grasp_dom_sf"/>
</dbReference>
<dbReference type="RefSeq" id="WP_124149715.1">
    <property type="nucleotide sequence ID" value="NZ_RQIS01000002.1"/>
</dbReference>
<comment type="caution">
    <text evidence="1">The sequence shown here is derived from an EMBL/GenBank/DDBJ whole genome shotgun (WGS) entry which is preliminary data.</text>
</comment>
<dbReference type="PANTHER" id="PTHR38031">
    <property type="entry name" value="SULFUR CARRIER PROTEIN SLR0821-RELATED"/>
    <property type="match status" value="1"/>
</dbReference>